<dbReference type="OrthoDB" id="10621637at2759"/>
<sequence>MVLAAICGLLGFSTTAFSSLARASFIGLYTCYATPIFLRITSGRHKLVPGPFSHDKHYSIICQTIWRRTQQHHDERHPGDRDAPYWRVPLSQAVFVFATGSWVLSARNVLLDRFPTLIRKATTLLKKSSEIGATNAIKADAEA</sequence>
<keyword evidence="2" id="KW-1185">Reference proteome</keyword>
<accession>A0A1C7M951</accession>
<reference evidence="1 2" key="1">
    <citation type="submission" date="2016-03" db="EMBL/GenBank/DDBJ databases">
        <title>Whole genome sequencing of Grifola frondosa 9006-11.</title>
        <authorList>
            <person name="Min B."/>
            <person name="Park H."/>
            <person name="Kim J.-G."/>
            <person name="Cho H."/>
            <person name="Oh Y.-L."/>
            <person name="Kong W.-S."/>
            <person name="Choi I.-G."/>
        </authorList>
    </citation>
    <scope>NUCLEOTIDE SEQUENCE [LARGE SCALE GENOMIC DNA]</scope>
    <source>
        <strain evidence="1 2">9006-11</strain>
    </source>
</reference>
<evidence type="ECO:0000313" key="1">
    <source>
        <dbReference type="EMBL" id="OBZ71554.1"/>
    </source>
</evidence>
<gene>
    <name evidence="1" type="ORF">A0H81_08507</name>
</gene>
<proteinExistence type="predicted"/>
<organism evidence="1 2">
    <name type="scientific">Grifola frondosa</name>
    <name type="common">Maitake</name>
    <name type="synonym">Polyporus frondosus</name>
    <dbReference type="NCBI Taxonomy" id="5627"/>
    <lineage>
        <taxon>Eukaryota</taxon>
        <taxon>Fungi</taxon>
        <taxon>Dikarya</taxon>
        <taxon>Basidiomycota</taxon>
        <taxon>Agaricomycotina</taxon>
        <taxon>Agaricomycetes</taxon>
        <taxon>Polyporales</taxon>
        <taxon>Grifolaceae</taxon>
        <taxon>Grifola</taxon>
    </lineage>
</organism>
<dbReference type="STRING" id="5627.A0A1C7M951"/>
<comment type="caution">
    <text evidence="1">The sequence shown here is derived from an EMBL/GenBank/DDBJ whole genome shotgun (WGS) entry which is preliminary data.</text>
</comment>
<dbReference type="AlphaFoldDB" id="A0A1C7M951"/>
<evidence type="ECO:0000313" key="2">
    <source>
        <dbReference type="Proteomes" id="UP000092993"/>
    </source>
</evidence>
<dbReference type="Proteomes" id="UP000092993">
    <property type="component" value="Unassembled WGS sequence"/>
</dbReference>
<protein>
    <submittedName>
        <fullName evidence="1">Uncharacterized protein</fullName>
    </submittedName>
</protein>
<name>A0A1C7M951_GRIFR</name>
<dbReference type="EMBL" id="LUGG01000011">
    <property type="protein sequence ID" value="OBZ71554.1"/>
    <property type="molecule type" value="Genomic_DNA"/>
</dbReference>